<feature type="region of interest" description="Disordered" evidence="1">
    <location>
        <begin position="1"/>
        <end position="28"/>
    </location>
</feature>
<proteinExistence type="predicted"/>
<organism evidence="2 3">
    <name type="scientific">Actinocrinis puniceicyclus</name>
    <dbReference type="NCBI Taxonomy" id="977794"/>
    <lineage>
        <taxon>Bacteria</taxon>
        <taxon>Bacillati</taxon>
        <taxon>Actinomycetota</taxon>
        <taxon>Actinomycetes</taxon>
        <taxon>Catenulisporales</taxon>
        <taxon>Actinospicaceae</taxon>
        <taxon>Actinocrinis</taxon>
    </lineage>
</organism>
<feature type="compositionally biased region" description="Pro residues" evidence="1">
    <location>
        <begin position="336"/>
        <end position="350"/>
    </location>
</feature>
<evidence type="ECO:0000313" key="3">
    <source>
        <dbReference type="Proteomes" id="UP000677913"/>
    </source>
</evidence>
<feature type="region of interest" description="Disordered" evidence="1">
    <location>
        <begin position="312"/>
        <end position="365"/>
    </location>
</feature>
<accession>A0A8J8BGP2</accession>
<gene>
    <name evidence="2" type="ORF">KGA66_23235</name>
</gene>
<feature type="compositionally biased region" description="Low complexity" evidence="1">
    <location>
        <begin position="312"/>
        <end position="335"/>
    </location>
</feature>
<name>A0A8J8BGP2_9ACTN</name>
<reference evidence="2" key="1">
    <citation type="submission" date="2021-04" db="EMBL/GenBank/DDBJ databases">
        <title>Genome based classification of Actinospica acidithermotolerans sp. nov., an actinobacterium isolated from an Indonesian hot spring.</title>
        <authorList>
            <person name="Kusuma A.B."/>
            <person name="Putra K.E."/>
            <person name="Nafisah S."/>
            <person name="Loh J."/>
            <person name="Nouioui I."/>
            <person name="Goodfellow M."/>
        </authorList>
    </citation>
    <scope>NUCLEOTIDE SEQUENCE</scope>
    <source>
        <strain evidence="2">DSM 45618</strain>
    </source>
</reference>
<comment type="caution">
    <text evidence="2">The sequence shown here is derived from an EMBL/GenBank/DDBJ whole genome shotgun (WGS) entry which is preliminary data.</text>
</comment>
<protein>
    <recommendedName>
        <fullName evidence="4">SPFH domain / Band 7 family protein</fullName>
    </recommendedName>
</protein>
<evidence type="ECO:0000256" key="1">
    <source>
        <dbReference type="SAM" id="MobiDB-lite"/>
    </source>
</evidence>
<evidence type="ECO:0000313" key="2">
    <source>
        <dbReference type="EMBL" id="MBS2965979.1"/>
    </source>
</evidence>
<sequence length="379" mass="40692">MADPSIAEPEFAPGQLFSGPHAQPGARRPHVVPGVAHVFVTADGEFLVSTRRPTMGEAFAAKRRYDVDLRNKDSDLSGDDLPTRENAVYFEYQISLTWRVHDPVEVLERGISDADTVIKQSLVPQMRDITMQIAPEDWRTAERSLNNHFAAGRQLPNGITVVSFAAQLKLDSDLRTHLTTITAVKNQHLVDNLNRQAVEDALRSGDMGIVVEYLTKNTDATRDVLKLFLESRLANERNRQELGRLMLDKVEKGAFQDIDVQWLLQPLLPQGGGFSAAPQLFGPTPPALTGGTQPPPPIVTAHATIGMSPAAPAVQQPVPAATQQFSTAATSAAQPTTPPAAGPPAPPAAPKAPAAPARPPKPAVGGVIEWVDVEQKGGS</sequence>
<evidence type="ECO:0008006" key="4">
    <source>
        <dbReference type="Google" id="ProtNLM"/>
    </source>
</evidence>
<dbReference type="EMBL" id="JAGSXH010000112">
    <property type="protein sequence ID" value="MBS2965979.1"/>
    <property type="molecule type" value="Genomic_DNA"/>
</dbReference>
<dbReference type="RefSeq" id="WP_211470607.1">
    <property type="nucleotide sequence ID" value="NZ_JAGSXH010000112.1"/>
</dbReference>
<dbReference type="AlphaFoldDB" id="A0A8J8BGP2"/>
<keyword evidence="3" id="KW-1185">Reference proteome</keyword>
<dbReference type="Proteomes" id="UP000677913">
    <property type="component" value="Unassembled WGS sequence"/>
</dbReference>